<organism evidence="2 3">
    <name type="scientific">Papaver somniferum</name>
    <name type="common">Opium poppy</name>
    <dbReference type="NCBI Taxonomy" id="3469"/>
    <lineage>
        <taxon>Eukaryota</taxon>
        <taxon>Viridiplantae</taxon>
        <taxon>Streptophyta</taxon>
        <taxon>Embryophyta</taxon>
        <taxon>Tracheophyta</taxon>
        <taxon>Spermatophyta</taxon>
        <taxon>Magnoliopsida</taxon>
        <taxon>Ranunculales</taxon>
        <taxon>Papaveraceae</taxon>
        <taxon>Papaveroideae</taxon>
        <taxon>Papaver</taxon>
    </lineage>
</organism>
<dbReference type="Gramene" id="RZC44691">
    <property type="protein sequence ID" value="RZC44691"/>
    <property type="gene ID" value="C5167_037649"/>
</dbReference>
<evidence type="ECO:0000313" key="3">
    <source>
        <dbReference type="Proteomes" id="UP000316621"/>
    </source>
</evidence>
<keyword evidence="3" id="KW-1185">Reference proteome</keyword>
<protein>
    <submittedName>
        <fullName evidence="2">Uncharacterized protein</fullName>
    </submittedName>
</protein>
<evidence type="ECO:0000256" key="1">
    <source>
        <dbReference type="SAM" id="SignalP"/>
    </source>
</evidence>
<dbReference type="EMBL" id="CM010715">
    <property type="protein sequence ID" value="RZC44691.1"/>
    <property type="molecule type" value="Genomic_DNA"/>
</dbReference>
<sequence>MQQLLTVLSFLLVFTNCTDVDSDTSSESGVGTSPDVSDDELLPVAEECCKQEEEDPSSVCSVEYHYSEEEYYQSGGDLDDDVRDKEVGMTNSTATEQSTEIVSITEVEHEKGLWNGISDSDKEDYSPPKPRPVCLPPVRKDLVYRPKCRKKPPLGPQFEIWVNSWEVKNHQTRYAWVNVYAHYNKNKGYGGYGVVLRDWHAKPVTASAMGSDPSLVPLAREIKARAPKGQDLDDLLGYPRGLNKAARYLAKMEKKKAEIQPDIEDEGGMVPPGDEWPAEIQPGDFPEKLKVMLFEQAFGMKYYNDLSGW</sequence>
<dbReference type="Proteomes" id="UP000316621">
    <property type="component" value="Chromosome 1"/>
</dbReference>
<gene>
    <name evidence="2" type="ORF">C5167_037649</name>
</gene>
<name>A0A4Y7IAM0_PAPSO</name>
<feature type="signal peptide" evidence="1">
    <location>
        <begin position="1"/>
        <end position="17"/>
    </location>
</feature>
<keyword evidence="1" id="KW-0732">Signal</keyword>
<evidence type="ECO:0000313" key="2">
    <source>
        <dbReference type="EMBL" id="RZC44691.1"/>
    </source>
</evidence>
<dbReference type="AlphaFoldDB" id="A0A4Y7IAM0"/>
<proteinExistence type="predicted"/>
<feature type="chain" id="PRO_5021416527" evidence="1">
    <location>
        <begin position="18"/>
        <end position="309"/>
    </location>
</feature>
<reference evidence="2 3" key="1">
    <citation type="journal article" date="2018" name="Science">
        <title>The opium poppy genome and morphinan production.</title>
        <authorList>
            <person name="Guo L."/>
            <person name="Winzer T."/>
            <person name="Yang X."/>
            <person name="Li Y."/>
            <person name="Ning Z."/>
            <person name="He Z."/>
            <person name="Teodor R."/>
            <person name="Lu Y."/>
            <person name="Bowser T.A."/>
            <person name="Graham I.A."/>
            <person name="Ye K."/>
        </authorList>
    </citation>
    <scope>NUCLEOTIDE SEQUENCE [LARGE SCALE GENOMIC DNA]</scope>
    <source>
        <strain evidence="3">cv. HN1</strain>
        <tissue evidence="2">Leaves</tissue>
    </source>
</reference>
<accession>A0A4Y7IAM0</accession>